<dbReference type="EMBL" id="JADWDJ010000016">
    <property type="protein sequence ID" value="KAG5268292.1"/>
    <property type="molecule type" value="Genomic_DNA"/>
</dbReference>
<keyword evidence="2" id="KW-1185">Reference proteome</keyword>
<comment type="caution">
    <text evidence="1">The sequence shown here is derived from an EMBL/GenBank/DDBJ whole genome shotgun (WGS) entry which is preliminary data.</text>
</comment>
<dbReference type="Proteomes" id="UP000823561">
    <property type="component" value="Chromosome 16"/>
</dbReference>
<organism evidence="1 2">
    <name type="scientific">Alosa alosa</name>
    <name type="common">allis shad</name>
    <dbReference type="NCBI Taxonomy" id="278164"/>
    <lineage>
        <taxon>Eukaryota</taxon>
        <taxon>Metazoa</taxon>
        <taxon>Chordata</taxon>
        <taxon>Craniata</taxon>
        <taxon>Vertebrata</taxon>
        <taxon>Euteleostomi</taxon>
        <taxon>Actinopterygii</taxon>
        <taxon>Neopterygii</taxon>
        <taxon>Teleostei</taxon>
        <taxon>Clupei</taxon>
        <taxon>Clupeiformes</taxon>
        <taxon>Clupeoidei</taxon>
        <taxon>Clupeidae</taxon>
        <taxon>Alosa</taxon>
    </lineage>
</organism>
<evidence type="ECO:0000313" key="1">
    <source>
        <dbReference type="EMBL" id="KAG5268292.1"/>
    </source>
</evidence>
<proteinExistence type="predicted"/>
<sequence length="89" mass="9866">MSLLIKLSNHQHHHQHTTFTNPDDYLIGTSNKLKSCHISLHLCKFGSCSNGPFQQAHHTPPSQRSSEGKGHNLNIIVCLGMVTISRLIA</sequence>
<evidence type="ECO:0000313" key="2">
    <source>
        <dbReference type="Proteomes" id="UP000823561"/>
    </source>
</evidence>
<reference evidence="1" key="1">
    <citation type="submission" date="2020-10" db="EMBL/GenBank/DDBJ databases">
        <title>Chromosome-scale genome assembly of the Allis shad, Alosa alosa.</title>
        <authorList>
            <person name="Margot Z."/>
            <person name="Christophe K."/>
            <person name="Cabau C."/>
            <person name="Louis A."/>
            <person name="Berthelot C."/>
            <person name="Parey E."/>
            <person name="Roest Crollius H."/>
            <person name="Montfort J."/>
            <person name="Robinson-Rechavi M."/>
            <person name="Bucao C."/>
            <person name="Bouchez O."/>
            <person name="Gislard M."/>
            <person name="Lluch J."/>
            <person name="Milhes M."/>
            <person name="Lampietro C."/>
            <person name="Lopez Roques C."/>
            <person name="Donnadieu C."/>
            <person name="Braasch I."/>
            <person name="Desvignes T."/>
            <person name="Postlethwait J."/>
            <person name="Bobe J."/>
            <person name="Guiguen Y."/>
        </authorList>
    </citation>
    <scope>NUCLEOTIDE SEQUENCE</scope>
    <source>
        <strain evidence="1">M-15738</strain>
        <tissue evidence="1">Blood</tissue>
    </source>
</reference>
<accession>A0AAV6G2K2</accession>
<protein>
    <submittedName>
        <fullName evidence="1">Uncharacterized protein</fullName>
    </submittedName>
</protein>
<name>A0AAV6G2K2_9TELE</name>
<gene>
    <name evidence="1" type="ORF">AALO_G00210910</name>
</gene>
<dbReference type="AlphaFoldDB" id="A0AAV6G2K2"/>